<dbReference type="Pfam" id="PF07581">
    <property type="entry name" value="Glug"/>
    <property type="match status" value="7"/>
</dbReference>
<dbReference type="SMART" id="SM00912">
    <property type="entry name" value="Haemagg_act"/>
    <property type="match status" value="1"/>
</dbReference>
<protein>
    <submittedName>
        <fullName evidence="5">Filamentous hemagglutinin N-terminal domain-containing protein</fullName>
    </submittedName>
</protein>
<dbReference type="Pfam" id="PF13018">
    <property type="entry name" value="ESPR"/>
    <property type="match status" value="1"/>
</dbReference>
<dbReference type="PANTHER" id="PTHR12338">
    <property type="entry name" value="AUTOTRANSPORTER"/>
    <property type="match status" value="1"/>
</dbReference>
<dbReference type="Pfam" id="PF18676">
    <property type="entry name" value="MBG_2"/>
    <property type="match status" value="1"/>
</dbReference>
<organism evidence="5 6">
    <name type="scientific">Alloalcanivorax gelatiniphagus</name>
    <dbReference type="NCBI Taxonomy" id="1194167"/>
    <lineage>
        <taxon>Bacteria</taxon>
        <taxon>Pseudomonadati</taxon>
        <taxon>Pseudomonadota</taxon>
        <taxon>Gammaproteobacteria</taxon>
        <taxon>Oceanospirillales</taxon>
        <taxon>Alcanivoracaceae</taxon>
        <taxon>Alloalcanivorax</taxon>
    </lineage>
</organism>
<evidence type="ECO:0000313" key="6">
    <source>
        <dbReference type="Proteomes" id="UP000739180"/>
    </source>
</evidence>
<dbReference type="Pfam" id="PF05860">
    <property type="entry name" value="TPS"/>
    <property type="match status" value="1"/>
</dbReference>
<dbReference type="SUPFAM" id="SSF51126">
    <property type="entry name" value="Pectin lyase-like"/>
    <property type="match status" value="1"/>
</dbReference>
<dbReference type="PANTHER" id="PTHR12338:SF8">
    <property type="entry name" value="HEME_HEMOPEXIN-BINDING PROTEIN"/>
    <property type="match status" value="1"/>
</dbReference>
<evidence type="ECO:0000256" key="3">
    <source>
        <dbReference type="ARBA" id="ARBA00022729"/>
    </source>
</evidence>
<feature type="domain" description="Filamentous haemagglutinin FhaB/tRNA nuclease CdiA-like TPS" evidence="4">
    <location>
        <begin position="76"/>
        <end position="188"/>
    </location>
</feature>
<dbReference type="InterPro" id="IPR041286">
    <property type="entry name" value="MBG_2"/>
</dbReference>
<accession>A0ABY2XIL8</accession>
<comment type="subcellular location">
    <subcellularLocation>
        <location evidence="1">Secreted</location>
    </subcellularLocation>
</comment>
<dbReference type="EMBL" id="VCQT01000040">
    <property type="protein sequence ID" value="TMW11684.1"/>
    <property type="molecule type" value="Genomic_DNA"/>
</dbReference>
<evidence type="ECO:0000259" key="4">
    <source>
        <dbReference type="SMART" id="SM00912"/>
    </source>
</evidence>
<dbReference type="InterPro" id="IPR024973">
    <property type="entry name" value="ESPR"/>
</dbReference>
<comment type="caution">
    <text evidence="5">The sequence shown here is derived from an EMBL/GenBank/DDBJ whole genome shotgun (WGS) entry which is preliminary data.</text>
</comment>
<dbReference type="InterPro" id="IPR041248">
    <property type="entry name" value="YDG"/>
</dbReference>
<dbReference type="InterPro" id="IPR050909">
    <property type="entry name" value="Bact_Autotransporter_VF"/>
</dbReference>
<gene>
    <name evidence="5" type="ORF">FGS76_13995</name>
</gene>
<reference evidence="5 6" key="1">
    <citation type="submission" date="2019-05" db="EMBL/GenBank/DDBJ databases">
        <title>Genome of Alcanivorax gelatiniphagus, an oil degrading marine bacteria.</title>
        <authorList>
            <person name="Kwon K.K."/>
        </authorList>
    </citation>
    <scope>NUCLEOTIDE SEQUENCE [LARGE SCALE GENOMIC DNA]</scope>
    <source>
        <strain evidence="5 6">MEBiC 08158</strain>
    </source>
</reference>
<dbReference type="InterPro" id="IPR011050">
    <property type="entry name" value="Pectin_lyase_fold/virulence"/>
</dbReference>
<dbReference type="InterPro" id="IPR011493">
    <property type="entry name" value="GLUG"/>
</dbReference>
<keyword evidence="2" id="KW-0964">Secreted</keyword>
<keyword evidence="6" id="KW-1185">Reference proteome</keyword>
<dbReference type="Gene3D" id="2.160.20.110">
    <property type="match status" value="2"/>
</dbReference>
<name>A0ABY2XIL8_9GAMM</name>
<dbReference type="NCBIfam" id="TIGR01901">
    <property type="entry name" value="adhes_NPXG"/>
    <property type="match status" value="1"/>
</dbReference>
<evidence type="ECO:0000313" key="5">
    <source>
        <dbReference type="EMBL" id="TMW11684.1"/>
    </source>
</evidence>
<dbReference type="Proteomes" id="UP000739180">
    <property type="component" value="Unassembled WGS sequence"/>
</dbReference>
<dbReference type="InterPro" id="IPR008638">
    <property type="entry name" value="FhaB/CdiA-like_TPS"/>
</dbReference>
<dbReference type="InterPro" id="IPR012334">
    <property type="entry name" value="Pectin_lyas_fold"/>
</dbReference>
<proteinExistence type="predicted"/>
<evidence type="ECO:0000256" key="2">
    <source>
        <dbReference type="ARBA" id="ARBA00022525"/>
    </source>
</evidence>
<dbReference type="Gene3D" id="2.160.20.10">
    <property type="entry name" value="Single-stranded right-handed beta-helix, Pectin lyase-like"/>
    <property type="match status" value="1"/>
</dbReference>
<keyword evidence="3" id="KW-0732">Signal</keyword>
<sequence>MREGGAAMSRHGSMNRVYRVVWNVRRRVWQAAAETCGRQRRGALSAGGSGSASRPSAPRLASGALLLILIPFTARAGTLPDGGRVVAGDASIGRQGDTLNIDQTSRNAAIDWRSFSVGEGNTVRFNQPGRDAATLNRVTGGEVSSIRGAIEANGRVFLVNPNGVHFSSTARVDVGALVASTLDISTDDFMNGDYRFSGDSANAVINRGNIRTAQGGLVAMIAAEIVNTGDITTPRGSTLMGAGSTVTLDLGGPVSIEVKEARLNTLIEQGGAIRADGGLVYLTAKAAGDLAASVINHTGMTQARTLAAGENGEIRLMGDMDHGSVQVAGTLDAGAPASLNPEGGDGGFIETSAAKVKVADEARVTTRADQGKTGEWLIDPSDFTVSAGGAVETDSGIGADTLSDNLADNSITVQTVESGGGNGDIFVNDAVTWQSGTTLTLNAHRDIEINATIDASRGSGGKLALEYGQGSSDGQIGDRAAEYRVNAPVNLQAGDNFSTKLGSDGDTIDYTVITDLGAAGSTTGEDLQGMAGDLGGHYALGANIDASDTENWNGGAGFAPVGYDDNDFAGTFDGLGHTISDLTIIDTSYAGMFGAVGTGGRVSNVGLVGGSVEGSYAAGGLVGKNQGTIRAVYATGRVSGSESVGGLVGLNESGGTVSNAYATGAVTGSRESYYMGGLVGYNKGTVSNAYSTGAVQDGNTLTGGLVGANEGTISNAYATGAVTGVNAVGGLVGANSTSSGVLNNVYWDSATTNQSSAGINAGTATDIATTRHNHDGYGGLGTWRETAAGTGVWVADDADNNPQWVMFEGSTRPFLYSEYSTTIHNAHQLQLTALDLSATYVLAGDIDASATAGKNAAGMWGSSGFAPVGDADNKFTGNFDGLGHTISALTISRTGANYIGLFGSSSGTIRNVGLVNASIAGGTHVGALIGANHGQIENAHATGDVAGANNVGGLVGLNLVSIKNVYSAATVTADADGAASIGGLVGYNSGGTIKTAYATGSVISSDSYAYVGGLVGSNSGEIEAAYATGSVTGSGDYYARVGGLAGGNDHEGIIKTAYATGSVTGNGRNARVGGLVGAASFGTIIQSYATGSVTGNGDYAEAGGLVGSDFNVTITKSFFDKETTGQENGGSSGKVDGVLALTTAEMKGAQHFADTGWDIDTKGGTGTTWRLYDGFTTPLLRTFLKQVTVTVNDKTGRTYDGTEVTVSGSGHTLSDETASLLGSADYTDVTTRNAGDYALGISGLYSGQQGYDIKVETGRYTVDKATLTLSAVSDSKTYDGDTTSAGEVKHGTLHGTDSLTGLSQSFASKNAGDNHTLTVDSGYTLDDGNGGNNYTVTTTSANGTIERRELTINGTSAANKTYDGTTNADITLGALGNLVDGENLNVSASGTFDNANAGNRTATAHYTLADGDDGLASNYVLADTTGHEATIDRRVLTISGTSAGNKIYDGTTTANITVGSLGNLVDGEALYVTASGEFDEASAGERSATARYSLANGEGGLASNYKLADSTGLSAEITRRRIGATVTAVDRVYDGSRQAILNGALDGRVGDSGLIEGDDLNLVANGQFIDKNAGENKVVNYSDAALTGDDAGNYTFTGETTGTLMATITPRAVTVTADDQRKIAGVVDPALTYRTGCASGQTADCGLVAGESLAGALSREAGEEAGDYAILQGAVTEALNANYLIDFVPGELVVDFTAGRPLLGTLSALQGTTSRWAGEGAGGGRRKPAAPFPGSYGAGLDSGGGETVPGGLTLVRVNDEKEAASTRPGAGSLNMVVVGSGINTDTDNSL</sequence>
<dbReference type="Pfam" id="PF18657">
    <property type="entry name" value="YDG"/>
    <property type="match status" value="4"/>
</dbReference>
<evidence type="ECO:0000256" key="1">
    <source>
        <dbReference type="ARBA" id="ARBA00004613"/>
    </source>
</evidence>